<accession>A0A383R5S8</accession>
<evidence type="ECO:0000313" key="1">
    <source>
        <dbReference type="EMBL" id="SYX81912.1"/>
    </source>
</evidence>
<dbReference type="RefSeq" id="WP_072730139.1">
    <property type="nucleotide sequence ID" value="NZ_LS992241.1"/>
</dbReference>
<reference evidence="2" key="1">
    <citation type="submission" date="2018-08" db="EMBL/GenBank/DDBJ databases">
        <authorList>
            <person name="Chevrot R."/>
        </authorList>
    </citation>
    <scope>NUCLEOTIDE SEQUENCE [LARGE SCALE GENOMIC DNA]</scope>
</reference>
<organism evidence="1 2">
    <name type="scientific">Paenibacillus alvei</name>
    <name type="common">Bacillus alvei</name>
    <dbReference type="NCBI Taxonomy" id="44250"/>
    <lineage>
        <taxon>Bacteria</taxon>
        <taxon>Bacillati</taxon>
        <taxon>Bacillota</taxon>
        <taxon>Bacilli</taxon>
        <taxon>Bacillales</taxon>
        <taxon>Paenibacillaceae</taxon>
        <taxon>Paenibacillus</taxon>
    </lineage>
</organism>
<gene>
    <name evidence="1" type="ORF">PBLR_10331</name>
</gene>
<protein>
    <submittedName>
        <fullName evidence="1">Uncharacterized protein</fullName>
    </submittedName>
</protein>
<proteinExistence type="predicted"/>
<dbReference type="Proteomes" id="UP000304148">
    <property type="component" value="Chromosome"/>
</dbReference>
<evidence type="ECO:0000313" key="2">
    <source>
        <dbReference type="Proteomes" id="UP000304148"/>
    </source>
</evidence>
<name>A0A383R5S8_PAEAL</name>
<dbReference type="EMBL" id="LS992241">
    <property type="protein sequence ID" value="SYX81912.1"/>
    <property type="molecule type" value="Genomic_DNA"/>
</dbReference>
<dbReference type="AlphaFoldDB" id="A0A383R5S8"/>
<sequence length="145" mass="16561">MNFPSLQDIESLERDEQIDTIKKLRLSNRIHEMAEGFGFKSSSMYYNWLKKLQIYEDLCGKKSVFNPIMPRSSNESLLANASYTLRDETGSFSPASHQVVLSQEEMKFKYDLAASGSQAAALLRKIAAYIEDEESEFNITLCIEK</sequence>